<sequence>MPQKTLADTLAARETIYVNCGHPMCGKSTKLDIQALIDRLGRDHGSMHDDLVGLFVCSNCKAAGRDRRQVFSHSFLTTKASSGRAIAIGSQPSNEGAEGGRRRLWGRWVDCL</sequence>
<keyword evidence="2" id="KW-1185">Reference proteome</keyword>
<evidence type="ECO:0008006" key="3">
    <source>
        <dbReference type="Google" id="ProtNLM"/>
    </source>
</evidence>
<protein>
    <recommendedName>
        <fullName evidence="3">HNH endonuclease</fullName>
    </recommendedName>
</protein>
<evidence type="ECO:0000313" key="1">
    <source>
        <dbReference type="EMBL" id="CAH2395614.1"/>
    </source>
</evidence>
<evidence type="ECO:0000313" key="2">
    <source>
        <dbReference type="Proteomes" id="UP001152604"/>
    </source>
</evidence>
<comment type="caution">
    <text evidence="1">The sequence shown here is derived from an EMBL/GenBank/DDBJ whole genome shotgun (WGS) entry which is preliminary data.</text>
</comment>
<organism evidence="1 2">
    <name type="scientific">Mesorhizobium ventifaucium</name>
    <dbReference type="NCBI Taxonomy" id="666020"/>
    <lineage>
        <taxon>Bacteria</taxon>
        <taxon>Pseudomonadati</taxon>
        <taxon>Pseudomonadota</taxon>
        <taxon>Alphaproteobacteria</taxon>
        <taxon>Hyphomicrobiales</taxon>
        <taxon>Phyllobacteriaceae</taxon>
        <taxon>Mesorhizobium</taxon>
    </lineage>
</organism>
<accession>A0ABM9DH88</accession>
<gene>
    <name evidence="1" type="ORF">MES4922_130045</name>
</gene>
<reference evidence="1" key="1">
    <citation type="submission" date="2022-03" db="EMBL/GenBank/DDBJ databases">
        <authorList>
            <person name="Brunel B."/>
        </authorList>
    </citation>
    <scope>NUCLEOTIDE SEQUENCE</scope>
    <source>
        <strain evidence="1">STM4922sample</strain>
    </source>
</reference>
<name>A0ABM9DH88_9HYPH</name>
<dbReference type="EMBL" id="CAKXZS010000005">
    <property type="protein sequence ID" value="CAH2395614.1"/>
    <property type="molecule type" value="Genomic_DNA"/>
</dbReference>
<proteinExistence type="predicted"/>
<dbReference type="Proteomes" id="UP001152604">
    <property type="component" value="Unassembled WGS sequence"/>
</dbReference>